<dbReference type="InterPro" id="IPR011009">
    <property type="entry name" value="Kinase-like_dom_sf"/>
</dbReference>
<sequence>MHYASAVHRPPDVPGYLIRDVLGSGGCATVYLATQVVVGRDVAVKIDNRTLSTDRDRRRFYREVNAAGRLSEHPHVIGLYDAGTLPDGRPYLVMELCTGGSLATVLRRRGGLPPDEVHDMGVGLADALGAAHGLGVLHRDLKPGNILVNRYGMVGLADFGLASIITADTEQSATLESLTPAYAPPEAFALAEPAPTADVYSFGATLYALLNGRPARFPETGSPSLVSIVRMHDEPLPLLPWVPPPLMGIVERAMAPNPADRYPDGDALRSALTRASVSVPTGPGVRTSAASREYATGGPVAAPPARPFSSTPTGQPFSSANSVSVGFTGPGSSGDLGGTGGRGGPAGPPTGAPITGGGGPAAPGPVPPRRRGALVAAVAAAAAVVLVALIAGVAWTFGPWQGDDPDTNARPSASEAAADDSGVRVEGVDYGVETTTANCPAAARGARCVVEPECWSGMVVIVGQVTIERLSCDDLHQWETFAIAPLPQDALTSSQKTLAAHPTVRALCTDELLRASVRRPAAGEWQVDVLPPSEQAFADGARVYRCVAAVINPDTDGTTGSAFTA</sequence>
<gene>
    <name evidence="10" type="ORF">GCM10020369_05430</name>
</gene>
<evidence type="ECO:0000256" key="7">
    <source>
        <dbReference type="SAM" id="MobiDB-lite"/>
    </source>
</evidence>
<dbReference type="SUPFAM" id="SSF56112">
    <property type="entry name" value="Protein kinase-like (PK-like)"/>
    <property type="match status" value="1"/>
</dbReference>
<feature type="compositionally biased region" description="Gly residues" evidence="7">
    <location>
        <begin position="328"/>
        <end position="345"/>
    </location>
</feature>
<dbReference type="Gene3D" id="1.10.510.10">
    <property type="entry name" value="Transferase(Phosphotransferase) domain 1"/>
    <property type="match status" value="1"/>
</dbReference>
<organism evidence="10 11">
    <name type="scientific">Cryptosporangium minutisporangium</name>
    <dbReference type="NCBI Taxonomy" id="113569"/>
    <lineage>
        <taxon>Bacteria</taxon>
        <taxon>Bacillati</taxon>
        <taxon>Actinomycetota</taxon>
        <taxon>Actinomycetes</taxon>
        <taxon>Cryptosporangiales</taxon>
        <taxon>Cryptosporangiaceae</taxon>
        <taxon>Cryptosporangium</taxon>
    </lineage>
</organism>
<evidence type="ECO:0000313" key="11">
    <source>
        <dbReference type="Proteomes" id="UP001501676"/>
    </source>
</evidence>
<dbReference type="CDD" id="cd14014">
    <property type="entry name" value="STKc_PknB_like"/>
    <property type="match status" value="1"/>
</dbReference>
<keyword evidence="6" id="KW-0067">ATP-binding</keyword>
<feature type="compositionally biased region" description="Polar residues" evidence="7">
    <location>
        <begin position="308"/>
        <end position="325"/>
    </location>
</feature>
<dbReference type="Proteomes" id="UP001501676">
    <property type="component" value="Unassembled WGS sequence"/>
</dbReference>
<dbReference type="PROSITE" id="PS00108">
    <property type="entry name" value="PROTEIN_KINASE_ST"/>
    <property type="match status" value="1"/>
</dbReference>
<dbReference type="PANTHER" id="PTHR43289">
    <property type="entry name" value="MITOGEN-ACTIVATED PROTEIN KINASE KINASE KINASE 20-RELATED"/>
    <property type="match status" value="1"/>
</dbReference>
<keyword evidence="5" id="KW-0418">Kinase</keyword>
<proteinExistence type="predicted"/>
<protein>
    <recommendedName>
        <fullName evidence="1">non-specific serine/threonine protein kinase</fullName>
        <ecNumber evidence="1">2.7.11.1</ecNumber>
    </recommendedName>
</protein>
<dbReference type="Pfam" id="PF00069">
    <property type="entry name" value="Pkinase"/>
    <property type="match status" value="1"/>
</dbReference>
<keyword evidence="3" id="KW-0808">Transferase</keyword>
<dbReference type="InterPro" id="IPR000719">
    <property type="entry name" value="Prot_kinase_dom"/>
</dbReference>
<dbReference type="PROSITE" id="PS50011">
    <property type="entry name" value="PROTEIN_KINASE_DOM"/>
    <property type="match status" value="1"/>
</dbReference>
<keyword evidence="11" id="KW-1185">Reference proteome</keyword>
<keyword evidence="4" id="KW-0547">Nucleotide-binding</keyword>
<feature type="transmembrane region" description="Helical" evidence="8">
    <location>
        <begin position="373"/>
        <end position="397"/>
    </location>
</feature>
<dbReference type="SMART" id="SM00220">
    <property type="entry name" value="S_TKc"/>
    <property type="match status" value="1"/>
</dbReference>
<keyword evidence="8" id="KW-1133">Transmembrane helix</keyword>
<evidence type="ECO:0000256" key="4">
    <source>
        <dbReference type="ARBA" id="ARBA00022741"/>
    </source>
</evidence>
<evidence type="ECO:0000256" key="3">
    <source>
        <dbReference type="ARBA" id="ARBA00022679"/>
    </source>
</evidence>
<evidence type="ECO:0000256" key="1">
    <source>
        <dbReference type="ARBA" id="ARBA00012513"/>
    </source>
</evidence>
<evidence type="ECO:0000259" key="9">
    <source>
        <dbReference type="PROSITE" id="PS50011"/>
    </source>
</evidence>
<dbReference type="EC" id="2.7.11.1" evidence="1"/>
<dbReference type="InterPro" id="IPR008271">
    <property type="entry name" value="Ser/Thr_kinase_AS"/>
</dbReference>
<name>A0ABP6SQU7_9ACTN</name>
<keyword evidence="2" id="KW-0723">Serine/threonine-protein kinase</keyword>
<evidence type="ECO:0000256" key="2">
    <source>
        <dbReference type="ARBA" id="ARBA00022527"/>
    </source>
</evidence>
<feature type="region of interest" description="Disordered" evidence="7">
    <location>
        <begin position="274"/>
        <end position="366"/>
    </location>
</feature>
<keyword evidence="8" id="KW-0812">Transmembrane</keyword>
<evidence type="ECO:0000256" key="5">
    <source>
        <dbReference type="ARBA" id="ARBA00022777"/>
    </source>
</evidence>
<reference evidence="11" key="1">
    <citation type="journal article" date="2019" name="Int. J. Syst. Evol. Microbiol.">
        <title>The Global Catalogue of Microorganisms (GCM) 10K type strain sequencing project: providing services to taxonomists for standard genome sequencing and annotation.</title>
        <authorList>
            <consortium name="The Broad Institute Genomics Platform"/>
            <consortium name="The Broad Institute Genome Sequencing Center for Infectious Disease"/>
            <person name="Wu L."/>
            <person name="Ma J."/>
        </authorList>
    </citation>
    <scope>NUCLEOTIDE SEQUENCE [LARGE SCALE GENOMIC DNA]</scope>
    <source>
        <strain evidence="11">JCM 9458</strain>
    </source>
</reference>
<comment type="caution">
    <text evidence="10">The sequence shown here is derived from an EMBL/GenBank/DDBJ whole genome shotgun (WGS) entry which is preliminary data.</text>
</comment>
<keyword evidence="8" id="KW-0472">Membrane</keyword>
<feature type="domain" description="Protein kinase" evidence="9">
    <location>
        <begin position="16"/>
        <end position="273"/>
    </location>
</feature>
<evidence type="ECO:0000313" key="10">
    <source>
        <dbReference type="EMBL" id="GAA3382662.1"/>
    </source>
</evidence>
<evidence type="ECO:0000256" key="8">
    <source>
        <dbReference type="SAM" id="Phobius"/>
    </source>
</evidence>
<accession>A0ABP6SQU7</accession>
<dbReference type="EMBL" id="BAAAYN010000003">
    <property type="protein sequence ID" value="GAA3382662.1"/>
    <property type="molecule type" value="Genomic_DNA"/>
</dbReference>
<evidence type="ECO:0000256" key="6">
    <source>
        <dbReference type="ARBA" id="ARBA00022840"/>
    </source>
</evidence>
<dbReference type="PANTHER" id="PTHR43289:SF6">
    <property type="entry name" value="SERINE_THREONINE-PROTEIN KINASE NEKL-3"/>
    <property type="match status" value="1"/>
</dbReference>